<dbReference type="InterPro" id="IPR004291">
    <property type="entry name" value="Transposase_IS66_central"/>
</dbReference>
<comment type="caution">
    <text evidence="2">The sequence shown here is derived from an EMBL/GenBank/DDBJ whole genome shotgun (WGS) entry which is preliminary data.</text>
</comment>
<dbReference type="Pfam" id="PF03050">
    <property type="entry name" value="DDE_Tnp_IS66"/>
    <property type="match status" value="1"/>
</dbReference>
<keyword evidence="3" id="KW-1185">Reference proteome</keyword>
<evidence type="ECO:0000313" key="3">
    <source>
        <dbReference type="Proteomes" id="UP000004980"/>
    </source>
</evidence>
<name>A0ABN0FWL0_9BURK</name>
<sequence>MVPAHVIDNGIPATGLLASVLVAKYADHLPLYRQEQIFARAGLAIPRSTLGAWIGRCGMQLQPLVDALHHESCSRVCCMSSRTTYASNSTMAASCAYSTHGVRAS</sequence>
<dbReference type="EMBL" id="AKAU01000004">
    <property type="protein sequence ID" value="EIN03193.1"/>
    <property type="molecule type" value="Genomic_DNA"/>
</dbReference>
<reference evidence="2 3" key="1">
    <citation type="journal article" date="2012" name="J. Bacteriol.">
        <title>Draft Genome Sequence of the Soil Bacterium Burkholderia terrae Strain BS001, Which Interacts with Fungal Surface Structures.</title>
        <authorList>
            <person name="Nazir R."/>
            <person name="Hansen M.A."/>
            <person name="Sorensen S."/>
            <person name="van Elsas J.D."/>
        </authorList>
    </citation>
    <scope>NUCLEOTIDE SEQUENCE [LARGE SCALE GENOMIC DNA]</scope>
    <source>
        <strain evidence="2 3">BS001</strain>
    </source>
</reference>
<feature type="domain" description="Transposase IS66 central" evidence="1">
    <location>
        <begin position="10"/>
        <end position="74"/>
    </location>
</feature>
<dbReference type="PANTHER" id="PTHR33678:SF1">
    <property type="entry name" value="BLL1576 PROTEIN"/>
    <property type="match status" value="1"/>
</dbReference>
<gene>
    <name evidence="2" type="ORF">WQE_00105</name>
</gene>
<accession>A0ABN0FWL0</accession>
<proteinExistence type="predicted"/>
<dbReference type="PANTHER" id="PTHR33678">
    <property type="entry name" value="BLL1576 PROTEIN"/>
    <property type="match status" value="1"/>
</dbReference>
<organism evidence="2 3">
    <name type="scientific">Paraburkholderia hospita</name>
    <dbReference type="NCBI Taxonomy" id="169430"/>
    <lineage>
        <taxon>Bacteria</taxon>
        <taxon>Pseudomonadati</taxon>
        <taxon>Pseudomonadota</taxon>
        <taxon>Betaproteobacteria</taxon>
        <taxon>Burkholderiales</taxon>
        <taxon>Burkholderiaceae</taxon>
        <taxon>Paraburkholderia</taxon>
    </lineage>
</organism>
<evidence type="ECO:0000313" key="2">
    <source>
        <dbReference type="EMBL" id="EIN03193.1"/>
    </source>
</evidence>
<protein>
    <submittedName>
        <fullName evidence="2">Transposase IS66</fullName>
    </submittedName>
</protein>
<evidence type="ECO:0000259" key="1">
    <source>
        <dbReference type="Pfam" id="PF03050"/>
    </source>
</evidence>
<dbReference type="Proteomes" id="UP000004980">
    <property type="component" value="Unassembled WGS sequence"/>
</dbReference>
<dbReference type="InterPro" id="IPR052344">
    <property type="entry name" value="Transposase-related"/>
</dbReference>